<protein>
    <recommendedName>
        <fullName evidence="7">Sec-independent protein translocase protein TatC</fullName>
    </recommendedName>
</protein>
<dbReference type="EMBL" id="JBBIAA010000005">
    <property type="protein sequence ID" value="MEJ5944984.1"/>
    <property type="molecule type" value="Genomic_DNA"/>
</dbReference>
<dbReference type="Proteomes" id="UP001387100">
    <property type="component" value="Unassembled WGS sequence"/>
</dbReference>
<keyword evidence="6 7" id="KW-0472">Membrane</keyword>
<reference evidence="8 9" key="1">
    <citation type="journal article" date="2017" name="Int. J. Syst. Evol. Microbiol.">
        <title>Pseudokineococcus basanitobsidens sp. nov., isolated from volcanic rock.</title>
        <authorList>
            <person name="Lee D.W."/>
            <person name="Park M.Y."/>
            <person name="Kim J.J."/>
            <person name="Kim B.S."/>
        </authorList>
    </citation>
    <scope>NUCLEOTIDE SEQUENCE [LARGE SCALE GENOMIC DNA]</scope>
    <source>
        <strain evidence="8 9">DSM 103726</strain>
    </source>
</reference>
<comment type="subunit">
    <text evidence="7">The Tat system comprises two distinct complexes: a TatABC complex, containing multiple copies of TatA, TatB and TatC subunits, and a separate TatA complex, containing only TatA subunits. Substrates initially bind to the TatABC complex, which probably triggers association of the separate TatA complex to form the active translocon.</text>
</comment>
<comment type="similarity">
    <text evidence="7">Belongs to the TatC family.</text>
</comment>
<sequence length="275" mass="29647">MALRTPSRRRRDPEGRMPLGSHLRELRDRVVKAAVAVLLGAVAGWFLKDPVLAALAAPLEEAASEAGRAGEVTLNLGNLTGILDLQIKVSIVLGIIASSPVWLYQLWAFITPGLTRREKRTTVAFVGTAVPLFLAGSGLAFLVLPNAVSFFVDLTPQGFVNVIDASTYIGFFLRIIVAFGLAFVTPVVLVGVNFVGLLPARTMLRAWRWVIVLCFAFAAVATPTPDALTMFLLALPMCGLFFAAIGIAALNDRRRARRDRDEGYGGLSDDEVSPL</sequence>
<gene>
    <name evidence="7 8" type="primary">tatC</name>
    <name evidence="8" type="ORF">WDZ17_06700</name>
</gene>
<evidence type="ECO:0000313" key="8">
    <source>
        <dbReference type="EMBL" id="MEJ5944984.1"/>
    </source>
</evidence>
<comment type="function">
    <text evidence="7">Part of the twin-arginine translocation (Tat) system that transports large folded proteins containing a characteristic twin-arginine motif in their signal peptide across membranes. Together with TatB, TatC is part of a receptor directly interacting with Tat signal peptides.</text>
</comment>
<keyword evidence="9" id="KW-1185">Reference proteome</keyword>
<dbReference type="PRINTS" id="PR01840">
    <property type="entry name" value="TATCFAMILY"/>
</dbReference>
<dbReference type="PANTHER" id="PTHR30371:SF0">
    <property type="entry name" value="SEC-INDEPENDENT PROTEIN TRANSLOCASE PROTEIN TATC, CHLOROPLASTIC-RELATED"/>
    <property type="match status" value="1"/>
</dbReference>
<keyword evidence="4 7" id="KW-1133">Transmembrane helix</keyword>
<evidence type="ECO:0000313" key="9">
    <source>
        <dbReference type="Proteomes" id="UP001387100"/>
    </source>
</evidence>
<feature type="transmembrane region" description="Helical" evidence="7">
    <location>
        <begin position="230"/>
        <end position="250"/>
    </location>
</feature>
<keyword evidence="7" id="KW-1003">Cell membrane</keyword>
<dbReference type="NCBIfam" id="TIGR00945">
    <property type="entry name" value="tatC"/>
    <property type="match status" value="1"/>
</dbReference>
<comment type="caution">
    <text evidence="8">The sequence shown here is derived from an EMBL/GenBank/DDBJ whole genome shotgun (WGS) entry which is preliminary data.</text>
</comment>
<evidence type="ECO:0000256" key="7">
    <source>
        <dbReference type="HAMAP-Rule" id="MF_00902"/>
    </source>
</evidence>
<keyword evidence="2 7" id="KW-0812">Transmembrane</keyword>
<keyword evidence="5 7" id="KW-0811">Translocation</keyword>
<accession>A0ABU8RIY0</accession>
<feature type="transmembrane region" description="Helical" evidence="7">
    <location>
        <begin position="30"/>
        <end position="47"/>
    </location>
</feature>
<evidence type="ECO:0000256" key="4">
    <source>
        <dbReference type="ARBA" id="ARBA00022989"/>
    </source>
</evidence>
<feature type="transmembrane region" description="Helical" evidence="7">
    <location>
        <begin position="122"/>
        <end position="148"/>
    </location>
</feature>
<feature type="transmembrane region" description="Helical" evidence="7">
    <location>
        <begin position="168"/>
        <end position="194"/>
    </location>
</feature>
<dbReference type="RefSeq" id="WP_339574370.1">
    <property type="nucleotide sequence ID" value="NZ_JBBIAA010000005.1"/>
</dbReference>
<dbReference type="Pfam" id="PF00902">
    <property type="entry name" value="TatC"/>
    <property type="match status" value="1"/>
</dbReference>
<evidence type="ECO:0000256" key="1">
    <source>
        <dbReference type="ARBA" id="ARBA00004141"/>
    </source>
</evidence>
<comment type="subcellular location">
    <subcellularLocation>
        <location evidence="7">Cell membrane</location>
        <topology evidence="7">Multi-pass membrane protein</topology>
    </subcellularLocation>
    <subcellularLocation>
        <location evidence="1">Membrane</location>
        <topology evidence="1">Multi-pass membrane protein</topology>
    </subcellularLocation>
</comment>
<feature type="transmembrane region" description="Helical" evidence="7">
    <location>
        <begin position="206"/>
        <end position="224"/>
    </location>
</feature>
<dbReference type="PANTHER" id="PTHR30371">
    <property type="entry name" value="SEC-INDEPENDENT PROTEIN TRANSLOCASE PROTEIN TATC"/>
    <property type="match status" value="1"/>
</dbReference>
<evidence type="ECO:0000256" key="3">
    <source>
        <dbReference type="ARBA" id="ARBA00022927"/>
    </source>
</evidence>
<evidence type="ECO:0000256" key="2">
    <source>
        <dbReference type="ARBA" id="ARBA00022692"/>
    </source>
</evidence>
<organism evidence="8 9">
    <name type="scientific">Pseudokineococcus basanitobsidens</name>
    <dbReference type="NCBI Taxonomy" id="1926649"/>
    <lineage>
        <taxon>Bacteria</taxon>
        <taxon>Bacillati</taxon>
        <taxon>Actinomycetota</taxon>
        <taxon>Actinomycetes</taxon>
        <taxon>Kineosporiales</taxon>
        <taxon>Kineosporiaceae</taxon>
        <taxon>Pseudokineococcus</taxon>
    </lineage>
</organism>
<keyword evidence="3 7" id="KW-0653">Protein transport</keyword>
<feature type="transmembrane region" description="Helical" evidence="7">
    <location>
        <begin position="89"/>
        <end position="110"/>
    </location>
</feature>
<proteinExistence type="inferred from homology"/>
<dbReference type="HAMAP" id="MF_00902">
    <property type="entry name" value="TatC"/>
    <property type="match status" value="1"/>
</dbReference>
<evidence type="ECO:0000256" key="5">
    <source>
        <dbReference type="ARBA" id="ARBA00023010"/>
    </source>
</evidence>
<keyword evidence="7" id="KW-0813">Transport</keyword>
<evidence type="ECO:0000256" key="6">
    <source>
        <dbReference type="ARBA" id="ARBA00023136"/>
    </source>
</evidence>
<name>A0ABU8RIY0_9ACTN</name>
<dbReference type="InterPro" id="IPR002033">
    <property type="entry name" value="TatC"/>
</dbReference>